<feature type="region of interest" description="Disordered" evidence="1">
    <location>
        <begin position="1"/>
        <end position="22"/>
    </location>
</feature>
<comment type="caution">
    <text evidence="4">The sequence shown here is derived from an EMBL/GenBank/DDBJ whole genome shotgun (WGS) entry which is preliminary data.</text>
</comment>
<dbReference type="PANTHER" id="PTHR20858:SF17">
    <property type="entry name" value="HYDROXYMETHYLPYRIMIDINE_PHOSPHOMETHYLPYRIMIDINE KINASE THI20-RELATED"/>
    <property type="match status" value="1"/>
</dbReference>
<gene>
    <name evidence="4" type="ORF">D9757_010163</name>
</gene>
<dbReference type="InterPro" id="IPR029056">
    <property type="entry name" value="Ribokinase-like"/>
</dbReference>
<dbReference type="InterPro" id="IPR016084">
    <property type="entry name" value="Haem_Oase-like_multi-hlx"/>
</dbReference>
<dbReference type="Pfam" id="PF03070">
    <property type="entry name" value="TENA_THI-4"/>
    <property type="match status" value="1"/>
</dbReference>
<evidence type="ECO:0000259" key="2">
    <source>
        <dbReference type="Pfam" id="PF03070"/>
    </source>
</evidence>
<evidence type="ECO:0000313" key="5">
    <source>
        <dbReference type="Proteomes" id="UP000518752"/>
    </source>
</evidence>
<dbReference type="SUPFAM" id="SSF53613">
    <property type="entry name" value="Ribokinase-like"/>
    <property type="match status" value="1"/>
</dbReference>
<dbReference type="Gene3D" id="3.40.1190.20">
    <property type="match status" value="1"/>
</dbReference>
<dbReference type="GO" id="GO:0005829">
    <property type="term" value="C:cytosol"/>
    <property type="evidence" value="ECO:0007669"/>
    <property type="project" value="TreeGrafter"/>
</dbReference>
<proteinExistence type="predicted"/>
<dbReference type="GO" id="GO:0008972">
    <property type="term" value="F:phosphomethylpyrimidine kinase activity"/>
    <property type="evidence" value="ECO:0007669"/>
    <property type="project" value="InterPro"/>
</dbReference>
<protein>
    <recommendedName>
        <fullName evidence="6">Phosphomethylpyrimidine kinase</fullName>
    </recommendedName>
</protein>
<dbReference type="InterPro" id="IPR013749">
    <property type="entry name" value="PM/HMP-P_kinase-1"/>
</dbReference>
<dbReference type="CDD" id="cd01169">
    <property type="entry name" value="HMPP_kinase"/>
    <property type="match status" value="1"/>
</dbReference>
<dbReference type="Proteomes" id="UP000518752">
    <property type="component" value="Unassembled WGS sequence"/>
</dbReference>
<feature type="domain" description="Pyridoxamine kinase/Phosphomethylpyrimidine kinase" evidence="3">
    <location>
        <begin position="50"/>
        <end position="245"/>
    </location>
</feature>
<reference evidence="4 5" key="1">
    <citation type="journal article" date="2020" name="ISME J.">
        <title>Uncovering the hidden diversity of litter-decomposition mechanisms in mushroom-forming fungi.</title>
        <authorList>
            <person name="Floudas D."/>
            <person name="Bentzer J."/>
            <person name="Ahren D."/>
            <person name="Johansson T."/>
            <person name="Persson P."/>
            <person name="Tunlid A."/>
        </authorList>
    </citation>
    <scope>NUCLEOTIDE SEQUENCE [LARGE SCALE GENOMIC DNA]</scope>
    <source>
        <strain evidence="4 5">CBS 406.79</strain>
    </source>
</reference>
<dbReference type="PANTHER" id="PTHR20858">
    <property type="entry name" value="PHOSPHOMETHYLPYRIMIDINE KINASE"/>
    <property type="match status" value="1"/>
</dbReference>
<evidence type="ECO:0000259" key="3">
    <source>
        <dbReference type="Pfam" id="PF08543"/>
    </source>
</evidence>
<dbReference type="InterPro" id="IPR004305">
    <property type="entry name" value="Thiaminase-2/PQQC"/>
</dbReference>
<dbReference type="Gene3D" id="1.20.910.10">
    <property type="entry name" value="Heme oxygenase-like"/>
    <property type="match status" value="1"/>
</dbReference>
<evidence type="ECO:0008006" key="6">
    <source>
        <dbReference type="Google" id="ProtNLM"/>
    </source>
</evidence>
<feature type="domain" description="Pyridoxamine kinase/Phosphomethylpyrimidine kinase" evidence="3">
    <location>
        <begin position="275"/>
        <end position="355"/>
    </location>
</feature>
<organism evidence="4 5">
    <name type="scientific">Collybiopsis confluens</name>
    <dbReference type="NCBI Taxonomy" id="2823264"/>
    <lineage>
        <taxon>Eukaryota</taxon>
        <taxon>Fungi</taxon>
        <taxon>Dikarya</taxon>
        <taxon>Basidiomycota</taxon>
        <taxon>Agaricomycotina</taxon>
        <taxon>Agaricomycetes</taxon>
        <taxon>Agaricomycetidae</taxon>
        <taxon>Agaricales</taxon>
        <taxon>Marasmiineae</taxon>
        <taxon>Omphalotaceae</taxon>
        <taxon>Collybiopsis</taxon>
    </lineage>
</organism>
<dbReference type="OrthoDB" id="10028886at2759"/>
<sequence>MVVIERMTRPSRSHDRENVTPRVKPTLRISAACHLVPMSQPSVLTIAGSDSGGGAGIQADLKTFAAHGCYGTSAITALTAQNTKGVQDVFPSSPEFLEKQIDSILSDIDIKGIKSGMLFDANNTRAAISALKKHYLSSLSNSLPPFVVDPVCVSTSGHSLLDPAAIDVLLKDIFPMATLITPNKAEAELLLSRGRRREPALKIESIEDMLSAAEELAGFGSQSVLLKGGHLTVFSDDVQRVVANRPDLILVRDDFTSNGENMEILRVNQTGTSVSHELVVDVLYETSDKKMSILCRPRIRSTSTHGTGCTLSAAIAARLALGSDLTDAVKLAARYTHLGIETANPEIGHGHGPLNHFHSLKEALIPGRTPGNPYPLTTFFIRKSAKVWKAYVEHDFVKLLGRGILPKECFVRFIKQDYLYLRYYARAYALLAAKSSTFASISSATQTILSVLQEINTHKTFCSAWGISEEELEYETREEAATAAYGGYLIDVGLRGDSMMLLIALLSCLLGYGEVGLWLKRHTKENGRGKGGEGNEGWVVLEGNPYVEWIKDYSGEAYQQAVKLGLETIESRAAADPPSKVRLDEWFRIWERCTEFEKGFWDMAMVKE</sequence>
<dbReference type="AlphaFoldDB" id="A0A8H5H0R6"/>
<dbReference type="GO" id="GO:0009228">
    <property type="term" value="P:thiamine biosynthetic process"/>
    <property type="evidence" value="ECO:0007669"/>
    <property type="project" value="InterPro"/>
</dbReference>
<feature type="compositionally biased region" description="Basic and acidic residues" evidence="1">
    <location>
        <begin position="1"/>
        <end position="19"/>
    </location>
</feature>
<keyword evidence="5" id="KW-1185">Reference proteome</keyword>
<dbReference type="EMBL" id="JAACJN010000100">
    <property type="protein sequence ID" value="KAF5374577.1"/>
    <property type="molecule type" value="Genomic_DNA"/>
</dbReference>
<dbReference type="CDD" id="cd19367">
    <property type="entry name" value="TenA_C_ScTHI20-like"/>
    <property type="match status" value="1"/>
</dbReference>
<name>A0A8H5H0R6_9AGAR</name>
<feature type="domain" description="Thiaminase-2/PQQC" evidence="2">
    <location>
        <begin position="385"/>
        <end position="605"/>
    </location>
</feature>
<dbReference type="GO" id="GO:0008902">
    <property type="term" value="F:hydroxymethylpyrimidine kinase activity"/>
    <property type="evidence" value="ECO:0007669"/>
    <property type="project" value="TreeGrafter"/>
</dbReference>
<accession>A0A8H5H0R6</accession>
<dbReference type="SUPFAM" id="SSF48613">
    <property type="entry name" value="Heme oxygenase-like"/>
    <property type="match status" value="1"/>
</dbReference>
<dbReference type="InterPro" id="IPR004399">
    <property type="entry name" value="HMP/HMP-P_kinase_dom"/>
</dbReference>
<evidence type="ECO:0000256" key="1">
    <source>
        <dbReference type="SAM" id="MobiDB-lite"/>
    </source>
</evidence>
<evidence type="ECO:0000313" key="4">
    <source>
        <dbReference type="EMBL" id="KAF5374577.1"/>
    </source>
</evidence>
<dbReference type="Pfam" id="PF08543">
    <property type="entry name" value="Phos_pyr_kin"/>
    <property type="match status" value="2"/>
</dbReference>